<evidence type="ECO:0000313" key="1">
    <source>
        <dbReference type="EMBL" id="PKU74226.1"/>
    </source>
</evidence>
<keyword evidence="2" id="KW-1185">Reference proteome</keyword>
<sequence length="58" mass="6907">MHVKIGVVLMAYKVRVSHLRRFGRIKYQFSDGEIILCEIRARRIVRTVSVDTMYRHCV</sequence>
<dbReference type="EMBL" id="KZ502679">
    <property type="protein sequence ID" value="PKU74226.1"/>
    <property type="molecule type" value="Genomic_DNA"/>
</dbReference>
<accession>A0A2I0WEX8</accession>
<dbReference type="AlphaFoldDB" id="A0A2I0WEX8"/>
<dbReference type="Proteomes" id="UP000233837">
    <property type="component" value="Unassembled WGS sequence"/>
</dbReference>
<organism evidence="1 2">
    <name type="scientific">Dendrobium catenatum</name>
    <dbReference type="NCBI Taxonomy" id="906689"/>
    <lineage>
        <taxon>Eukaryota</taxon>
        <taxon>Viridiplantae</taxon>
        <taxon>Streptophyta</taxon>
        <taxon>Embryophyta</taxon>
        <taxon>Tracheophyta</taxon>
        <taxon>Spermatophyta</taxon>
        <taxon>Magnoliopsida</taxon>
        <taxon>Liliopsida</taxon>
        <taxon>Asparagales</taxon>
        <taxon>Orchidaceae</taxon>
        <taxon>Epidendroideae</taxon>
        <taxon>Malaxideae</taxon>
        <taxon>Dendrobiinae</taxon>
        <taxon>Dendrobium</taxon>
    </lineage>
</organism>
<protein>
    <submittedName>
        <fullName evidence="1">Uncharacterized protein</fullName>
    </submittedName>
</protein>
<evidence type="ECO:0000313" key="2">
    <source>
        <dbReference type="Proteomes" id="UP000233837"/>
    </source>
</evidence>
<proteinExistence type="predicted"/>
<name>A0A2I0WEX8_9ASPA</name>
<gene>
    <name evidence="1" type="ORF">MA16_Dca021630</name>
</gene>
<reference evidence="1 2" key="2">
    <citation type="journal article" date="2017" name="Nature">
        <title>The Apostasia genome and the evolution of orchids.</title>
        <authorList>
            <person name="Zhang G.Q."/>
            <person name="Liu K.W."/>
            <person name="Li Z."/>
            <person name="Lohaus R."/>
            <person name="Hsiao Y.Y."/>
            <person name="Niu S.C."/>
            <person name="Wang J.Y."/>
            <person name="Lin Y.C."/>
            <person name="Xu Q."/>
            <person name="Chen L.J."/>
            <person name="Yoshida K."/>
            <person name="Fujiwara S."/>
            <person name="Wang Z.W."/>
            <person name="Zhang Y.Q."/>
            <person name="Mitsuda N."/>
            <person name="Wang M."/>
            <person name="Liu G.H."/>
            <person name="Pecoraro L."/>
            <person name="Huang H.X."/>
            <person name="Xiao X.J."/>
            <person name="Lin M."/>
            <person name="Wu X.Y."/>
            <person name="Wu W.L."/>
            <person name="Chen Y.Y."/>
            <person name="Chang S.B."/>
            <person name="Sakamoto S."/>
            <person name="Ohme-Takagi M."/>
            <person name="Yagi M."/>
            <person name="Zeng S.J."/>
            <person name="Shen C.Y."/>
            <person name="Yeh C.M."/>
            <person name="Luo Y.B."/>
            <person name="Tsai W.C."/>
            <person name="Van de Peer Y."/>
            <person name="Liu Z.J."/>
        </authorList>
    </citation>
    <scope>NUCLEOTIDE SEQUENCE [LARGE SCALE GENOMIC DNA]</scope>
    <source>
        <tissue evidence="1">The whole plant</tissue>
    </source>
</reference>
<reference evidence="1 2" key="1">
    <citation type="journal article" date="2016" name="Sci. Rep.">
        <title>The Dendrobium catenatum Lindl. genome sequence provides insights into polysaccharide synthase, floral development and adaptive evolution.</title>
        <authorList>
            <person name="Zhang G.Q."/>
            <person name="Xu Q."/>
            <person name="Bian C."/>
            <person name="Tsai W.C."/>
            <person name="Yeh C.M."/>
            <person name="Liu K.W."/>
            <person name="Yoshida K."/>
            <person name="Zhang L.S."/>
            <person name="Chang S.B."/>
            <person name="Chen F."/>
            <person name="Shi Y."/>
            <person name="Su Y.Y."/>
            <person name="Zhang Y.Q."/>
            <person name="Chen L.J."/>
            <person name="Yin Y."/>
            <person name="Lin M."/>
            <person name="Huang H."/>
            <person name="Deng H."/>
            <person name="Wang Z.W."/>
            <person name="Zhu S.L."/>
            <person name="Zhao X."/>
            <person name="Deng C."/>
            <person name="Niu S.C."/>
            <person name="Huang J."/>
            <person name="Wang M."/>
            <person name="Liu G.H."/>
            <person name="Yang H.J."/>
            <person name="Xiao X.J."/>
            <person name="Hsiao Y.Y."/>
            <person name="Wu W.L."/>
            <person name="Chen Y.Y."/>
            <person name="Mitsuda N."/>
            <person name="Ohme-Takagi M."/>
            <person name="Luo Y.B."/>
            <person name="Van de Peer Y."/>
            <person name="Liu Z.J."/>
        </authorList>
    </citation>
    <scope>NUCLEOTIDE SEQUENCE [LARGE SCALE GENOMIC DNA]</scope>
    <source>
        <tissue evidence="1">The whole plant</tissue>
    </source>
</reference>